<dbReference type="PANTHER" id="PTHR42939:SF1">
    <property type="entry name" value="ABC TRANSPORTER ATP-BINDING PROTEIN ALBC-RELATED"/>
    <property type="match status" value="1"/>
</dbReference>
<dbReference type="InterPro" id="IPR051782">
    <property type="entry name" value="ABC_Transporter_VariousFunc"/>
</dbReference>
<protein>
    <submittedName>
        <fullName evidence="5">ABC transporter ATP-binding protein</fullName>
    </submittedName>
</protein>
<dbReference type="InterPro" id="IPR003439">
    <property type="entry name" value="ABC_transporter-like_ATP-bd"/>
</dbReference>
<keyword evidence="6" id="KW-1185">Reference proteome</keyword>
<reference evidence="6" key="1">
    <citation type="journal article" date="2019" name="Int. J. Syst. Evol. Microbiol.">
        <title>The Global Catalogue of Microorganisms (GCM) 10K type strain sequencing project: providing services to taxonomists for standard genome sequencing and annotation.</title>
        <authorList>
            <consortium name="The Broad Institute Genomics Platform"/>
            <consortium name="The Broad Institute Genome Sequencing Center for Infectious Disease"/>
            <person name="Wu L."/>
            <person name="Ma J."/>
        </authorList>
    </citation>
    <scope>NUCLEOTIDE SEQUENCE [LARGE SCALE GENOMIC DNA]</scope>
    <source>
        <strain evidence="6">JCM 19134</strain>
    </source>
</reference>
<feature type="domain" description="ABC transporter" evidence="4">
    <location>
        <begin position="23"/>
        <end position="252"/>
    </location>
</feature>
<organism evidence="5 6">
    <name type="scientific">Halioxenophilus aromaticivorans</name>
    <dbReference type="NCBI Taxonomy" id="1306992"/>
    <lineage>
        <taxon>Bacteria</taxon>
        <taxon>Pseudomonadati</taxon>
        <taxon>Pseudomonadota</taxon>
        <taxon>Gammaproteobacteria</taxon>
        <taxon>Alteromonadales</taxon>
        <taxon>Alteromonadaceae</taxon>
        <taxon>Halioxenophilus</taxon>
    </lineage>
</organism>
<gene>
    <name evidence="5" type="ORF">GCM10025791_44250</name>
</gene>
<evidence type="ECO:0000259" key="4">
    <source>
        <dbReference type="PROSITE" id="PS50893"/>
    </source>
</evidence>
<dbReference type="PROSITE" id="PS50893">
    <property type="entry name" value="ABC_TRANSPORTER_2"/>
    <property type="match status" value="1"/>
</dbReference>
<dbReference type="EMBL" id="BAABLX010000076">
    <property type="protein sequence ID" value="GAA4958617.1"/>
    <property type="molecule type" value="Genomic_DNA"/>
</dbReference>
<dbReference type="SMART" id="SM00382">
    <property type="entry name" value="AAA"/>
    <property type="match status" value="1"/>
</dbReference>
<dbReference type="SUPFAM" id="SSF52540">
    <property type="entry name" value="P-loop containing nucleoside triphosphate hydrolases"/>
    <property type="match status" value="1"/>
</dbReference>
<evidence type="ECO:0000256" key="2">
    <source>
        <dbReference type="ARBA" id="ARBA00022741"/>
    </source>
</evidence>
<dbReference type="Gene3D" id="3.40.50.300">
    <property type="entry name" value="P-loop containing nucleotide triphosphate hydrolases"/>
    <property type="match status" value="1"/>
</dbReference>
<proteinExistence type="predicted"/>
<dbReference type="PANTHER" id="PTHR42939">
    <property type="entry name" value="ABC TRANSPORTER ATP-BINDING PROTEIN ALBC-RELATED"/>
    <property type="match status" value="1"/>
</dbReference>
<accession>A0AAV3U9Z6</accession>
<dbReference type="GO" id="GO:0016887">
    <property type="term" value="F:ATP hydrolysis activity"/>
    <property type="evidence" value="ECO:0007669"/>
    <property type="project" value="InterPro"/>
</dbReference>
<evidence type="ECO:0000256" key="3">
    <source>
        <dbReference type="ARBA" id="ARBA00022840"/>
    </source>
</evidence>
<keyword evidence="1" id="KW-0813">Transport</keyword>
<dbReference type="PROSITE" id="PS00211">
    <property type="entry name" value="ABC_TRANSPORTER_1"/>
    <property type="match status" value="1"/>
</dbReference>
<dbReference type="GO" id="GO:0005524">
    <property type="term" value="F:ATP binding"/>
    <property type="evidence" value="ECO:0007669"/>
    <property type="project" value="UniProtKB-KW"/>
</dbReference>
<dbReference type="AlphaFoldDB" id="A0AAV3U9Z6"/>
<dbReference type="InterPro" id="IPR017871">
    <property type="entry name" value="ABC_transporter-like_CS"/>
</dbReference>
<dbReference type="Pfam" id="PF00005">
    <property type="entry name" value="ABC_tran"/>
    <property type="match status" value="1"/>
</dbReference>
<evidence type="ECO:0000256" key="1">
    <source>
        <dbReference type="ARBA" id="ARBA00022448"/>
    </source>
</evidence>
<comment type="caution">
    <text evidence="5">The sequence shown here is derived from an EMBL/GenBank/DDBJ whole genome shotgun (WGS) entry which is preliminary data.</text>
</comment>
<sequence>MNLGLVSSVDLVFEMMDVGNMKLQADELRVARGGKEILHGLSFHVSAGEVYALLGGNGAGKSTTLLSFLGFIEPTSGAVNVNGQSVTSNLTQARSAIAYLAEAAKLYEHLDARENLTYFLQLADKQVDSNAIEAALDRVALRGDARGQRLKGYSKGMRQKVAIALAILRDTDILLLDEPTSGLDPTAIDEFHHLVRALADAGKAILMVTHDVYGACHVADKIGLLKSGNLVGEFTAEAGQSIDTELVHRAFAQKDAP</sequence>
<dbReference type="InterPro" id="IPR027417">
    <property type="entry name" value="P-loop_NTPase"/>
</dbReference>
<evidence type="ECO:0000313" key="6">
    <source>
        <dbReference type="Proteomes" id="UP001409585"/>
    </source>
</evidence>
<keyword evidence="2" id="KW-0547">Nucleotide-binding</keyword>
<evidence type="ECO:0000313" key="5">
    <source>
        <dbReference type="EMBL" id="GAA4958617.1"/>
    </source>
</evidence>
<dbReference type="Proteomes" id="UP001409585">
    <property type="component" value="Unassembled WGS sequence"/>
</dbReference>
<dbReference type="InterPro" id="IPR003593">
    <property type="entry name" value="AAA+_ATPase"/>
</dbReference>
<name>A0AAV3U9Z6_9ALTE</name>
<keyword evidence="3 5" id="KW-0067">ATP-binding</keyword>
<dbReference type="CDD" id="cd03230">
    <property type="entry name" value="ABC_DR_subfamily_A"/>
    <property type="match status" value="1"/>
</dbReference>